<evidence type="ECO:0000313" key="2">
    <source>
        <dbReference type="Proteomes" id="UP000001798"/>
    </source>
</evidence>
<accession>A0A384JWY3</accession>
<gene>
    <name evidence="1" type="ORF">BCIN_11g01050</name>
</gene>
<name>A0A384JWY3_BOTFB</name>
<dbReference type="VEuPathDB" id="FungiDB:Bcin11g01050"/>
<reference evidence="1 2" key="3">
    <citation type="journal article" date="2017" name="Mol. Plant Pathol.">
        <title>A gapless genome sequence of the fungus Botrytis cinerea.</title>
        <authorList>
            <person name="Van Kan J.A."/>
            <person name="Stassen J.H."/>
            <person name="Mosbach A."/>
            <person name="Van Der Lee T.A."/>
            <person name="Faino L."/>
            <person name="Farmer A.D."/>
            <person name="Papasotiriou D.G."/>
            <person name="Zhou S."/>
            <person name="Seidl M.F."/>
            <person name="Cottam E."/>
            <person name="Edel D."/>
            <person name="Hahn M."/>
            <person name="Schwartz D.C."/>
            <person name="Dietrich R.A."/>
            <person name="Widdison S."/>
            <person name="Scalliet G."/>
        </authorList>
    </citation>
    <scope>NUCLEOTIDE SEQUENCE [LARGE SCALE GENOMIC DNA]</scope>
    <source>
        <strain evidence="1 2">B05.10</strain>
    </source>
</reference>
<dbReference type="Proteomes" id="UP000001798">
    <property type="component" value="Chromosome 11"/>
</dbReference>
<reference evidence="1 2" key="1">
    <citation type="journal article" date="2011" name="PLoS Genet.">
        <title>Genomic analysis of the necrotrophic fungal pathogens Sclerotinia sclerotiorum and Botrytis cinerea.</title>
        <authorList>
            <person name="Amselem J."/>
            <person name="Cuomo C.A."/>
            <person name="van Kan J.A."/>
            <person name="Viaud M."/>
            <person name="Benito E.P."/>
            <person name="Couloux A."/>
            <person name="Coutinho P.M."/>
            <person name="de Vries R.P."/>
            <person name="Dyer P.S."/>
            <person name="Fillinger S."/>
            <person name="Fournier E."/>
            <person name="Gout L."/>
            <person name="Hahn M."/>
            <person name="Kohn L."/>
            <person name="Lapalu N."/>
            <person name="Plummer K.M."/>
            <person name="Pradier J.M."/>
            <person name="Quevillon E."/>
            <person name="Sharon A."/>
            <person name="Simon A."/>
            <person name="ten Have A."/>
            <person name="Tudzynski B."/>
            <person name="Tudzynski P."/>
            <person name="Wincker P."/>
            <person name="Andrew M."/>
            <person name="Anthouard V."/>
            <person name="Beever R.E."/>
            <person name="Beffa R."/>
            <person name="Benoit I."/>
            <person name="Bouzid O."/>
            <person name="Brault B."/>
            <person name="Chen Z."/>
            <person name="Choquer M."/>
            <person name="Collemare J."/>
            <person name="Cotton P."/>
            <person name="Danchin E.G."/>
            <person name="Da Silva C."/>
            <person name="Gautier A."/>
            <person name="Giraud C."/>
            <person name="Giraud T."/>
            <person name="Gonzalez C."/>
            <person name="Grossetete S."/>
            <person name="Guldener U."/>
            <person name="Henrissat B."/>
            <person name="Howlett B.J."/>
            <person name="Kodira C."/>
            <person name="Kretschmer M."/>
            <person name="Lappartient A."/>
            <person name="Leroch M."/>
            <person name="Levis C."/>
            <person name="Mauceli E."/>
            <person name="Neuveglise C."/>
            <person name="Oeser B."/>
            <person name="Pearson M."/>
            <person name="Poulain J."/>
            <person name="Poussereau N."/>
            <person name="Quesneville H."/>
            <person name="Rascle C."/>
            <person name="Schumacher J."/>
            <person name="Segurens B."/>
            <person name="Sexton A."/>
            <person name="Silva E."/>
            <person name="Sirven C."/>
            <person name="Soanes D.M."/>
            <person name="Talbot N.J."/>
            <person name="Templeton M."/>
            <person name="Yandava C."/>
            <person name="Yarden O."/>
            <person name="Zeng Q."/>
            <person name="Rollins J.A."/>
            <person name="Lebrun M.H."/>
            <person name="Dickman M."/>
        </authorList>
    </citation>
    <scope>NUCLEOTIDE SEQUENCE [LARGE SCALE GENOMIC DNA]</scope>
    <source>
        <strain evidence="1 2">B05.10</strain>
    </source>
</reference>
<sequence length="23" mass="2766">MPVTKFNTPEKYKYQNGFGSYHE</sequence>
<reference evidence="1 2" key="2">
    <citation type="journal article" date="2012" name="Eukaryot. Cell">
        <title>Genome update of Botrytis cinerea strains B05.10 and T4.</title>
        <authorList>
            <person name="Staats M."/>
            <person name="van Kan J.A."/>
        </authorList>
    </citation>
    <scope>NUCLEOTIDE SEQUENCE [LARGE SCALE GENOMIC DNA]</scope>
    <source>
        <strain evidence="1 2">B05.10</strain>
    </source>
</reference>
<evidence type="ECO:0000313" key="1">
    <source>
        <dbReference type="EMBL" id="ATZ54767.1"/>
    </source>
</evidence>
<dbReference type="OrthoDB" id="1689029at2759"/>
<proteinExistence type="predicted"/>
<dbReference type="EMBL" id="CP009815">
    <property type="protein sequence ID" value="ATZ54767.1"/>
    <property type="molecule type" value="Genomic_DNA"/>
</dbReference>
<protein>
    <submittedName>
        <fullName evidence="1">Uncharacterized protein</fullName>
    </submittedName>
</protein>
<dbReference type="AlphaFoldDB" id="A0A384JWY3"/>
<organism evidence="1 2">
    <name type="scientific">Botryotinia fuckeliana (strain B05.10)</name>
    <name type="common">Noble rot fungus</name>
    <name type="synonym">Botrytis cinerea</name>
    <dbReference type="NCBI Taxonomy" id="332648"/>
    <lineage>
        <taxon>Eukaryota</taxon>
        <taxon>Fungi</taxon>
        <taxon>Dikarya</taxon>
        <taxon>Ascomycota</taxon>
        <taxon>Pezizomycotina</taxon>
        <taxon>Leotiomycetes</taxon>
        <taxon>Helotiales</taxon>
        <taxon>Sclerotiniaceae</taxon>
        <taxon>Botrytis</taxon>
    </lineage>
</organism>
<keyword evidence="2" id="KW-1185">Reference proteome</keyword>